<dbReference type="EMBL" id="QOVC01000015">
    <property type="protein sequence ID" value="KAA0686397.1"/>
    <property type="molecule type" value="Genomic_DNA"/>
</dbReference>
<dbReference type="RefSeq" id="WP_149558453.1">
    <property type="nucleotide sequence ID" value="NZ_JADBBV010000019.1"/>
</dbReference>
<protein>
    <submittedName>
        <fullName evidence="1">Uncharacterized protein</fullName>
    </submittedName>
</protein>
<name>A0A7V7GKB3_ENTFC</name>
<evidence type="ECO:0000313" key="1">
    <source>
        <dbReference type="EMBL" id="KAA0686397.1"/>
    </source>
</evidence>
<comment type="caution">
    <text evidence="1">The sequence shown here is derived from an EMBL/GenBank/DDBJ whole genome shotgun (WGS) entry which is preliminary data.</text>
</comment>
<proteinExistence type="predicted"/>
<accession>A0A7V7GKB3</accession>
<dbReference type="Proteomes" id="UP000448762">
    <property type="component" value="Unassembled WGS sequence"/>
</dbReference>
<evidence type="ECO:0000313" key="2">
    <source>
        <dbReference type="Proteomes" id="UP000448762"/>
    </source>
</evidence>
<sequence length="127" mass="14614">MLKFDEYPDSCPPGNAIKFEGTFYRLCKGNPFCKEDFLTHFEAGFNFPSSKLCEAMALSFYDSYAHAESLKNQYRKKFKDHSIIPVKIIEKYGVGILEEKKGHLNLWENRDVDIFSDLIKEGGDKDG</sequence>
<reference evidence="1 2" key="1">
    <citation type="submission" date="2018-07" db="EMBL/GenBank/DDBJ databases">
        <title>High quality draft genome sequencing of Enterococcus faecium exhibiting probiotic potential isolated from mucus of freshwater fish.</title>
        <authorList>
            <person name="El-Jeni R."/>
            <person name="Ghedira K."/>
            <person name="Abdelhak S."/>
            <person name="El-Bour M."/>
            <person name="Bouhaouala-Zahar B."/>
        </authorList>
    </citation>
    <scope>NUCLEOTIDE SEQUENCE [LARGE SCALE GENOMIC DNA]</scope>
    <source>
        <strain evidence="1 2">R.A73</strain>
    </source>
</reference>
<gene>
    <name evidence="1" type="ORF">DTX73_14035</name>
</gene>
<organism evidence="1 2">
    <name type="scientific">Enterococcus faecium</name>
    <name type="common">Streptococcus faecium</name>
    <dbReference type="NCBI Taxonomy" id="1352"/>
    <lineage>
        <taxon>Bacteria</taxon>
        <taxon>Bacillati</taxon>
        <taxon>Bacillota</taxon>
        <taxon>Bacilli</taxon>
        <taxon>Lactobacillales</taxon>
        <taxon>Enterococcaceae</taxon>
        <taxon>Enterococcus</taxon>
    </lineage>
</organism>
<dbReference type="AlphaFoldDB" id="A0A7V7GKB3"/>